<feature type="domain" description="Tripartite ATP-independent periplasmic transporters DctQ component" evidence="10">
    <location>
        <begin position="23"/>
        <end position="152"/>
    </location>
</feature>
<dbReference type="Pfam" id="PF04290">
    <property type="entry name" value="DctQ"/>
    <property type="match status" value="1"/>
</dbReference>
<dbReference type="PANTHER" id="PTHR35011">
    <property type="entry name" value="2,3-DIKETO-L-GULONATE TRAP TRANSPORTER SMALL PERMEASE PROTEIN YIAM"/>
    <property type="match status" value="1"/>
</dbReference>
<protein>
    <submittedName>
        <fullName evidence="11">TRAP-type C4-dicarboxylate transport system, small permease component</fullName>
    </submittedName>
</protein>
<evidence type="ECO:0000256" key="3">
    <source>
        <dbReference type="ARBA" id="ARBA00022475"/>
    </source>
</evidence>
<organism evidence="11 12">
    <name type="scientific">Anoxynatronum buryatiense</name>
    <dbReference type="NCBI Taxonomy" id="489973"/>
    <lineage>
        <taxon>Bacteria</taxon>
        <taxon>Bacillati</taxon>
        <taxon>Bacillota</taxon>
        <taxon>Clostridia</taxon>
        <taxon>Eubacteriales</taxon>
        <taxon>Clostridiaceae</taxon>
        <taxon>Anoxynatronum</taxon>
    </lineage>
</organism>
<evidence type="ECO:0000313" key="12">
    <source>
        <dbReference type="Proteomes" id="UP001158066"/>
    </source>
</evidence>
<evidence type="ECO:0000259" key="10">
    <source>
        <dbReference type="Pfam" id="PF04290"/>
    </source>
</evidence>
<comment type="similarity">
    <text evidence="8">Belongs to the TRAP transporter small permease family.</text>
</comment>
<dbReference type="GO" id="GO:0015740">
    <property type="term" value="P:C4-dicarboxylate transport"/>
    <property type="evidence" value="ECO:0007669"/>
    <property type="project" value="TreeGrafter"/>
</dbReference>
<dbReference type="EMBL" id="FXUF01000004">
    <property type="protein sequence ID" value="SMP50786.1"/>
    <property type="molecule type" value="Genomic_DNA"/>
</dbReference>
<proteinExistence type="inferred from homology"/>
<name>A0AA45WV89_9CLOT</name>
<reference evidence="11" key="1">
    <citation type="submission" date="2017-05" db="EMBL/GenBank/DDBJ databases">
        <authorList>
            <person name="Varghese N."/>
            <person name="Submissions S."/>
        </authorList>
    </citation>
    <scope>NUCLEOTIDE SEQUENCE</scope>
    <source>
        <strain evidence="11">Su22</strain>
    </source>
</reference>
<keyword evidence="4" id="KW-0997">Cell inner membrane</keyword>
<sequence length="156" mass="17662">MNKFKSGMNTVLSYLTAFLLIVMTFLVIWQVFTRYILNNPSAFTEELVRIILIWSSFFGASYAFGTRQHMALVFFKEKTTGLKRKFIYVFIDAVILCFAILVLIRGGYQLASGVMGIKTPILGISRGLIYMIAPFSGIIISIYQLMNIKEDVEMAG</sequence>
<keyword evidence="3" id="KW-1003">Cell membrane</keyword>
<feature type="transmembrane region" description="Helical" evidence="9">
    <location>
        <begin position="47"/>
        <end position="65"/>
    </location>
</feature>
<gene>
    <name evidence="11" type="ORF">SAMN06296020_10413</name>
</gene>
<dbReference type="InterPro" id="IPR055348">
    <property type="entry name" value="DctQ"/>
</dbReference>
<dbReference type="GO" id="GO:0005886">
    <property type="term" value="C:plasma membrane"/>
    <property type="evidence" value="ECO:0007669"/>
    <property type="project" value="UniProtKB-SubCell"/>
</dbReference>
<dbReference type="InterPro" id="IPR007387">
    <property type="entry name" value="TRAP_DctQ"/>
</dbReference>
<evidence type="ECO:0000256" key="5">
    <source>
        <dbReference type="ARBA" id="ARBA00022692"/>
    </source>
</evidence>
<keyword evidence="5 9" id="KW-0812">Transmembrane</keyword>
<evidence type="ECO:0000256" key="6">
    <source>
        <dbReference type="ARBA" id="ARBA00022989"/>
    </source>
</evidence>
<evidence type="ECO:0000256" key="9">
    <source>
        <dbReference type="SAM" id="Phobius"/>
    </source>
</evidence>
<evidence type="ECO:0000256" key="1">
    <source>
        <dbReference type="ARBA" id="ARBA00004429"/>
    </source>
</evidence>
<keyword evidence="7 9" id="KW-0472">Membrane</keyword>
<dbReference type="RefSeq" id="WP_283408695.1">
    <property type="nucleotide sequence ID" value="NZ_FXUF01000004.1"/>
</dbReference>
<evidence type="ECO:0000256" key="2">
    <source>
        <dbReference type="ARBA" id="ARBA00022448"/>
    </source>
</evidence>
<keyword evidence="6 9" id="KW-1133">Transmembrane helix</keyword>
<feature type="transmembrane region" description="Helical" evidence="9">
    <location>
        <begin position="86"/>
        <end position="108"/>
    </location>
</feature>
<evidence type="ECO:0000256" key="8">
    <source>
        <dbReference type="ARBA" id="ARBA00038436"/>
    </source>
</evidence>
<dbReference type="GO" id="GO:0022857">
    <property type="term" value="F:transmembrane transporter activity"/>
    <property type="evidence" value="ECO:0007669"/>
    <property type="project" value="TreeGrafter"/>
</dbReference>
<dbReference type="AlphaFoldDB" id="A0AA45WV89"/>
<comment type="subcellular location">
    <subcellularLocation>
        <location evidence="1">Cell inner membrane</location>
        <topology evidence="1">Multi-pass membrane protein</topology>
    </subcellularLocation>
</comment>
<feature type="transmembrane region" description="Helical" evidence="9">
    <location>
        <begin position="12"/>
        <end position="32"/>
    </location>
</feature>
<comment type="caution">
    <text evidence="11">The sequence shown here is derived from an EMBL/GenBank/DDBJ whole genome shotgun (WGS) entry which is preliminary data.</text>
</comment>
<evidence type="ECO:0000313" key="11">
    <source>
        <dbReference type="EMBL" id="SMP50786.1"/>
    </source>
</evidence>
<evidence type="ECO:0000256" key="4">
    <source>
        <dbReference type="ARBA" id="ARBA00022519"/>
    </source>
</evidence>
<keyword evidence="2" id="KW-0813">Transport</keyword>
<feature type="transmembrane region" description="Helical" evidence="9">
    <location>
        <begin position="128"/>
        <end position="146"/>
    </location>
</feature>
<keyword evidence="12" id="KW-1185">Reference proteome</keyword>
<dbReference type="Proteomes" id="UP001158066">
    <property type="component" value="Unassembled WGS sequence"/>
</dbReference>
<accession>A0AA45WV89</accession>
<dbReference type="PANTHER" id="PTHR35011:SF2">
    <property type="entry name" value="2,3-DIKETO-L-GULONATE TRAP TRANSPORTER SMALL PERMEASE PROTEIN YIAM"/>
    <property type="match status" value="1"/>
</dbReference>
<evidence type="ECO:0000256" key="7">
    <source>
        <dbReference type="ARBA" id="ARBA00023136"/>
    </source>
</evidence>